<gene>
    <name evidence="1" type="ORF">CEXT_530451</name>
</gene>
<keyword evidence="2" id="KW-1185">Reference proteome</keyword>
<reference evidence="1 2" key="1">
    <citation type="submission" date="2021-06" db="EMBL/GenBank/DDBJ databases">
        <title>Caerostris extrusa draft genome.</title>
        <authorList>
            <person name="Kono N."/>
            <person name="Arakawa K."/>
        </authorList>
    </citation>
    <scope>NUCLEOTIDE SEQUENCE [LARGE SCALE GENOMIC DNA]</scope>
</reference>
<name>A0AAV4QSA0_CAEEX</name>
<organism evidence="1 2">
    <name type="scientific">Caerostris extrusa</name>
    <name type="common">Bark spider</name>
    <name type="synonym">Caerostris bankana</name>
    <dbReference type="NCBI Taxonomy" id="172846"/>
    <lineage>
        <taxon>Eukaryota</taxon>
        <taxon>Metazoa</taxon>
        <taxon>Ecdysozoa</taxon>
        <taxon>Arthropoda</taxon>
        <taxon>Chelicerata</taxon>
        <taxon>Arachnida</taxon>
        <taxon>Araneae</taxon>
        <taxon>Araneomorphae</taxon>
        <taxon>Entelegynae</taxon>
        <taxon>Araneoidea</taxon>
        <taxon>Araneidae</taxon>
        <taxon>Caerostris</taxon>
    </lineage>
</organism>
<comment type="caution">
    <text evidence="1">The sequence shown here is derived from an EMBL/GenBank/DDBJ whole genome shotgun (WGS) entry which is preliminary data.</text>
</comment>
<accession>A0AAV4QSA0</accession>
<evidence type="ECO:0000313" key="1">
    <source>
        <dbReference type="EMBL" id="GIY11027.1"/>
    </source>
</evidence>
<protein>
    <submittedName>
        <fullName evidence="1">Uncharacterized protein</fullName>
    </submittedName>
</protein>
<evidence type="ECO:0000313" key="2">
    <source>
        <dbReference type="Proteomes" id="UP001054945"/>
    </source>
</evidence>
<dbReference type="AlphaFoldDB" id="A0AAV4QSA0"/>
<proteinExistence type="predicted"/>
<dbReference type="EMBL" id="BPLR01006594">
    <property type="protein sequence ID" value="GIY11027.1"/>
    <property type="molecule type" value="Genomic_DNA"/>
</dbReference>
<sequence length="142" mass="16072">MIPLPHKVDVCVCLQESICCERNSTLPKVLLEFPLKALKFDRVTSQKLRYKLPENNMTHNLDMATLCSVMMNRLSTVLNHGKVTDPSFYASCIKVNSKGVFDLIQNPNTIEMNLKVLDIPNKVIISYHISILYIDNGYVNGS</sequence>
<dbReference type="Proteomes" id="UP001054945">
    <property type="component" value="Unassembled WGS sequence"/>
</dbReference>